<dbReference type="InterPro" id="IPR024983">
    <property type="entry name" value="CHAT_dom"/>
</dbReference>
<keyword evidence="2" id="KW-1133">Transmembrane helix</keyword>
<organism evidence="4 5">
    <name type="scientific">Ancylomarina euxinus</name>
    <dbReference type="NCBI Taxonomy" id="2283627"/>
    <lineage>
        <taxon>Bacteria</taxon>
        <taxon>Pseudomonadati</taxon>
        <taxon>Bacteroidota</taxon>
        <taxon>Bacteroidia</taxon>
        <taxon>Marinilabiliales</taxon>
        <taxon>Marinifilaceae</taxon>
        <taxon>Ancylomarina</taxon>
    </lineage>
</organism>
<comment type="caution">
    <text evidence="4">The sequence shown here is derived from an EMBL/GenBank/DDBJ whole genome shotgun (WGS) entry which is preliminary data.</text>
</comment>
<evidence type="ECO:0000313" key="4">
    <source>
        <dbReference type="EMBL" id="RRG24472.1"/>
    </source>
</evidence>
<sequence>MCCGFNFHVKASKPSQALQSDVTTSADSSLLVILNKAVNELLSQNYKGAEIFFKEAEEGIDESELNNIELLYRYKVNYGVALRKLGKFKDALVSFNSAEIICKKNYGELSGKLAPVYANVGNIYLNLKDNIKAQKFYEAALFIIEKNPSASRWKDPIMNNLGLVSKNNKDYNNALKYLFEGLKIKKARNATNLSVSYTNIGNCYKELGYDKEANHYFKLSIDESIKLNGDGNSDLANFYLNYAIFHSSKENGVLAEEYLNKSYKIYLDKFGLKHPDTAHCLKNLGGLYFKDKDYTKALEYYQKALVSSTYDFHGEGFEQNPNIQQIDGQLSTFDIINDKATTLEKLYAESKQVKYLKASLNTFDLCVDIIDQIRIAYQDEESKLALSANENETFSSAIEVAADLFEITGNPIYKEKAFRYSESAKASSLRHFLNDVDAKLIGGIPIDLQNLEHQLKQDIADYRDKIYQERKQFHPRQDSVANWRYTLFGLNVDYEKMVKRFETDHPSYYAIKYSSAGISVEELQKQLKEDEILLEYALSGSTLYSFAIGSDLFEMKKVSLKQGEFEKSITNILSCLKTNDFFGNRMKYHQDYISAAHKLYQFVIEPYEDVILNKHLIIVPEGKMAYVPFGVLLKQKGDPESLNYRDLDYLIRHNPISYQNSATIAYKRPNKGFSTPSSKRHLAFAPSYNNLSDSILTTRNIRNNNLFPLPGAKVEVENISKIFAGETYTDELASETNFKKKAEDFDILHLAMHTILDDDNPMYSKLVFTQTGDTFNDGLLNAHEIYNMNLKARMIVLSACNSGNGKFLKGEGIMSLARGFFYSGCPSLIMTLWTVEDLSGSTLMSSFYKYLAQSFPKDVALQQAKLEYLETADAFKSHPYFWSGYVVIGDKETLFRFSMIHKILMFLGLSLLFGGIYFIWQRSSSKNIHEQTLDEFDLV</sequence>
<evidence type="ECO:0000256" key="1">
    <source>
        <dbReference type="PROSITE-ProRule" id="PRU00339"/>
    </source>
</evidence>
<dbReference type="Gene3D" id="1.25.40.10">
    <property type="entry name" value="Tetratricopeptide repeat domain"/>
    <property type="match status" value="2"/>
</dbReference>
<reference evidence="4 5" key="1">
    <citation type="submission" date="2018-07" db="EMBL/GenBank/DDBJ databases">
        <title>Draft genome sequence of Ancylomarina sp. M1P.</title>
        <authorList>
            <person name="Yadav S."/>
            <person name="Villanueva L."/>
            <person name="Damste J.S.S."/>
        </authorList>
    </citation>
    <scope>NUCLEOTIDE SEQUENCE [LARGE SCALE GENOMIC DNA]</scope>
    <source>
        <strain evidence="4 5">M1P</strain>
    </source>
</reference>
<dbReference type="PANTHER" id="PTHR10098">
    <property type="entry name" value="RAPSYN-RELATED"/>
    <property type="match status" value="1"/>
</dbReference>
<feature type="repeat" description="TPR" evidence="1">
    <location>
        <begin position="114"/>
        <end position="147"/>
    </location>
</feature>
<dbReference type="Pfam" id="PF12770">
    <property type="entry name" value="CHAT"/>
    <property type="match status" value="1"/>
</dbReference>
<dbReference type="PANTHER" id="PTHR10098:SF108">
    <property type="entry name" value="TETRATRICOPEPTIDE REPEAT PROTEIN 28"/>
    <property type="match status" value="1"/>
</dbReference>
<keyword evidence="2" id="KW-0812">Transmembrane</keyword>
<feature type="repeat" description="TPR" evidence="1">
    <location>
        <begin position="278"/>
        <end position="311"/>
    </location>
</feature>
<dbReference type="InterPro" id="IPR011990">
    <property type="entry name" value="TPR-like_helical_dom_sf"/>
</dbReference>
<evidence type="ECO:0000256" key="2">
    <source>
        <dbReference type="SAM" id="Phobius"/>
    </source>
</evidence>
<feature type="transmembrane region" description="Helical" evidence="2">
    <location>
        <begin position="903"/>
        <end position="920"/>
    </location>
</feature>
<dbReference type="Pfam" id="PF13424">
    <property type="entry name" value="TPR_12"/>
    <property type="match status" value="1"/>
</dbReference>
<dbReference type="Proteomes" id="UP000285794">
    <property type="component" value="Unassembled WGS sequence"/>
</dbReference>
<evidence type="ECO:0000259" key="3">
    <source>
        <dbReference type="Pfam" id="PF12770"/>
    </source>
</evidence>
<accession>A0A425Y7X2</accession>
<proteinExistence type="predicted"/>
<keyword evidence="1" id="KW-0802">TPR repeat</keyword>
<evidence type="ECO:0000313" key="5">
    <source>
        <dbReference type="Proteomes" id="UP000285794"/>
    </source>
</evidence>
<dbReference type="PROSITE" id="PS50293">
    <property type="entry name" value="TPR_REGION"/>
    <property type="match status" value="1"/>
</dbReference>
<dbReference type="SMART" id="SM00028">
    <property type="entry name" value="TPR"/>
    <property type="match status" value="5"/>
</dbReference>
<name>A0A425Y7X2_9BACT</name>
<dbReference type="SUPFAM" id="SSF48452">
    <property type="entry name" value="TPR-like"/>
    <property type="match status" value="2"/>
</dbReference>
<dbReference type="AlphaFoldDB" id="A0A425Y7X2"/>
<protein>
    <submittedName>
        <fullName evidence="4">CHAT domain-containing protein</fullName>
    </submittedName>
</protein>
<dbReference type="InterPro" id="IPR019734">
    <property type="entry name" value="TPR_rpt"/>
</dbReference>
<keyword evidence="5" id="KW-1185">Reference proteome</keyword>
<dbReference type="EMBL" id="QQWG01000001">
    <property type="protein sequence ID" value="RRG24472.1"/>
    <property type="molecule type" value="Genomic_DNA"/>
</dbReference>
<gene>
    <name evidence="4" type="ORF">DWB61_00170</name>
</gene>
<dbReference type="Pfam" id="PF13181">
    <property type="entry name" value="TPR_8"/>
    <property type="match status" value="2"/>
</dbReference>
<keyword evidence="2" id="KW-0472">Membrane</keyword>
<feature type="domain" description="CHAT" evidence="3">
    <location>
        <begin position="595"/>
        <end position="890"/>
    </location>
</feature>
<dbReference type="PROSITE" id="PS50005">
    <property type="entry name" value="TPR"/>
    <property type="match status" value="2"/>
</dbReference>